<keyword evidence="3" id="KW-1185">Reference proteome</keyword>
<comment type="caution">
    <text evidence="2">The sequence shown here is derived from an EMBL/GenBank/DDBJ whole genome shotgun (WGS) entry which is preliminary data.</text>
</comment>
<proteinExistence type="predicted"/>
<feature type="chain" id="PRO_5018294340" evidence="1">
    <location>
        <begin position="33"/>
        <end position="197"/>
    </location>
</feature>
<dbReference type="AlphaFoldDB" id="A0A3N1D8L7"/>
<keyword evidence="1" id="KW-0732">Signal</keyword>
<dbReference type="Proteomes" id="UP000272400">
    <property type="component" value="Unassembled WGS sequence"/>
</dbReference>
<evidence type="ECO:0000256" key="1">
    <source>
        <dbReference type="SAM" id="SignalP"/>
    </source>
</evidence>
<evidence type="ECO:0000313" key="3">
    <source>
        <dbReference type="Proteomes" id="UP000272400"/>
    </source>
</evidence>
<organism evidence="2 3">
    <name type="scientific">Actinocorallia herbida</name>
    <dbReference type="NCBI Taxonomy" id="58109"/>
    <lineage>
        <taxon>Bacteria</taxon>
        <taxon>Bacillati</taxon>
        <taxon>Actinomycetota</taxon>
        <taxon>Actinomycetes</taxon>
        <taxon>Streptosporangiales</taxon>
        <taxon>Thermomonosporaceae</taxon>
        <taxon>Actinocorallia</taxon>
    </lineage>
</organism>
<sequence length="197" mass="20679">MVPVVSVFAPRAALAAAVIGLCVVAPASAASAAPKGCVIGTWKQTGMSGTVIADDSYTEVHGGAGVKLTIARTSVRYDFNKSAKETTTGEVEGIHWSAWTKYTKLLSFDATVKGSASGSVRLKPKTAEGGAIGRSQVANLGPERSWKLRTTYRGGGQESIAPIKSSFTCKGKSLTLKSGFSFDGRKITVDRFFTRVP</sequence>
<gene>
    <name evidence="2" type="ORF">EDD29_7607</name>
</gene>
<name>A0A3N1D8L7_9ACTN</name>
<feature type="signal peptide" evidence="1">
    <location>
        <begin position="1"/>
        <end position="32"/>
    </location>
</feature>
<reference evidence="2 3" key="1">
    <citation type="submission" date="2018-11" db="EMBL/GenBank/DDBJ databases">
        <title>Sequencing the genomes of 1000 actinobacteria strains.</title>
        <authorList>
            <person name="Klenk H.-P."/>
        </authorList>
    </citation>
    <scope>NUCLEOTIDE SEQUENCE [LARGE SCALE GENOMIC DNA]</scope>
    <source>
        <strain evidence="2 3">DSM 44254</strain>
    </source>
</reference>
<evidence type="ECO:0000313" key="2">
    <source>
        <dbReference type="EMBL" id="ROO89897.1"/>
    </source>
</evidence>
<dbReference type="EMBL" id="RJKE01000001">
    <property type="protein sequence ID" value="ROO89897.1"/>
    <property type="molecule type" value="Genomic_DNA"/>
</dbReference>
<protein>
    <submittedName>
        <fullName evidence="2">Uncharacterized protein</fullName>
    </submittedName>
</protein>
<accession>A0A3N1D8L7</accession>